<dbReference type="Gene3D" id="3.20.20.100">
    <property type="entry name" value="NADP-dependent oxidoreductase domain"/>
    <property type="match status" value="1"/>
</dbReference>
<feature type="domain" description="NADP-dependent oxidoreductase" evidence="4">
    <location>
        <begin position="25"/>
        <end position="332"/>
    </location>
</feature>
<sequence length="387" mass="43316">MSTPQESLLFRHRLLSPTAGVKVSPLCLGAMTFGNKQSERYGEITKQEATEILDTFFEHGGNFIDTANVYQMGQSEEWVGEWMKARDNRDEIILATKYTALNYKNGAADTLHIKSNSGGNSVKSMRVSLEASLKRLQTDYIDLFYVHMWDFTTTIAEVMHNLNDLAAAGKILYLGISDCPAWIVSQANQYARDHGLRQFSVYQGMWNAALRDFERDIIPMCRAEGMALAPYGVLGQGRFQTREGFVEREKHNPGRKFIPTSELDKKVSAVLESVAAAKGVLLLDVALAYVRSKAPYVFPIVGGRKVDHIRGSIKALEVALSEKEVEKIDAAYPFDHGFPHTFLSGTLFDGSTPRAPRGPEDVFMTKTMGTFDWVEQSRPIGLERKRT</sequence>
<keyword evidence="2" id="KW-0560">Oxidoreductase</keyword>
<gene>
    <name evidence="5" type="ORF">LTR84_010556</name>
</gene>
<comment type="caution">
    <text evidence="5">The sequence shown here is derived from an EMBL/GenBank/DDBJ whole genome shotgun (WGS) entry which is preliminary data.</text>
</comment>
<keyword evidence="1" id="KW-0521">NADP</keyword>
<accession>A0AAV9MSS0</accession>
<dbReference type="InterPro" id="IPR036812">
    <property type="entry name" value="NAD(P)_OxRdtase_dom_sf"/>
</dbReference>
<evidence type="ECO:0000256" key="2">
    <source>
        <dbReference type="ARBA" id="ARBA00023002"/>
    </source>
</evidence>
<evidence type="ECO:0000259" key="4">
    <source>
        <dbReference type="Pfam" id="PF00248"/>
    </source>
</evidence>
<keyword evidence="6" id="KW-1185">Reference proteome</keyword>
<evidence type="ECO:0000313" key="6">
    <source>
        <dbReference type="Proteomes" id="UP001358417"/>
    </source>
</evidence>
<evidence type="ECO:0000313" key="5">
    <source>
        <dbReference type="EMBL" id="KAK5044664.1"/>
    </source>
</evidence>
<dbReference type="Pfam" id="PF00248">
    <property type="entry name" value="Aldo_ket_red"/>
    <property type="match status" value="1"/>
</dbReference>
<dbReference type="PANTHER" id="PTHR43364:SF7">
    <property type="entry name" value="NADP-DEPENDENT OXIDOREDUCTASE DOMAIN-CONTAINING PROTEIN-RELATED"/>
    <property type="match status" value="1"/>
</dbReference>
<dbReference type="SUPFAM" id="SSF51430">
    <property type="entry name" value="NAD(P)-linked oxidoreductase"/>
    <property type="match status" value="1"/>
</dbReference>
<dbReference type="GO" id="GO:0016491">
    <property type="term" value="F:oxidoreductase activity"/>
    <property type="evidence" value="ECO:0007669"/>
    <property type="project" value="UniProtKB-KW"/>
</dbReference>
<dbReference type="RefSeq" id="XP_064700318.1">
    <property type="nucleotide sequence ID" value="XM_064854092.1"/>
</dbReference>
<dbReference type="InterPro" id="IPR023210">
    <property type="entry name" value="NADP_OxRdtase_dom"/>
</dbReference>
<protein>
    <recommendedName>
        <fullName evidence="4">NADP-dependent oxidoreductase domain-containing protein</fullName>
    </recommendedName>
</protein>
<reference evidence="5 6" key="1">
    <citation type="submission" date="2023-08" db="EMBL/GenBank/DDBJ databases">
        <title>Black Yeasts Isolated from many extreme environments.</title>
        <authorList>
            <person name="Coleine C."/>
            <person name="Stajich J.E."/>
            <person name="Selbmann L."/>
        </authorList>
    </citation>
    <scope>NUCLEOTIDE SEQUENCE [LARGE SCALE GENOMIC DNA]</scope>
    <source>
        <strain evidence="5 6">CCFEE 5792</strain>
    </source>
</reference>
<dbReference type="GeneID" id="89978713"/>
<dbReference type="InterPro" id="IPR050523">
    <property type="entry name" value="AKR_Detox_Biosynth"/>
</dbReference>
<name>A0AAV9MSS0_9EURO</name>
<proteinExistence type="inferred from homology"/>
<evidence type="ECO:0000256" key="3">
    <source>
        <dbReference type="ARBA" id="ARBA00038157"/>
    </source>
</evidence>
<dbReference type="Proteomes" id="UP001358417">
    <property type="component" value="Unassembled WGS sequence"/>
</dbReference>
<dbReference type="AlphaFoldDB" id="A0AAV9MSS0"/>
<comment type="similarity">
    <text evidence="3">Belongs to the aldo/keto reductase family. Aldo/keto reductase 2 subfamily.</text>
</comment>
<dbReference type="EMBL" id="JAVRRD010000045">
    <property type="protein sequence ID" value="KAK5044664.1"/>
    <property type="molecule type" value="Genomic_DNA"/>
</dbReference>
<dbReference type="PANTHER" id="PTHR43364">
    <property type="entry name" value="NADH-SPECIFIC METHYLGLYOXAL REDUCTASE-RELATED"/>
    <property type="match status" value="1"/>
</dbReference>
<organism evidence="5 6">
    <name type="scientific">Exophiala bonariae</name>
    <dbReference type="NCBI Taxonomy" id="1690606"/>
    <lineage>
        <taxon>Eukaryota</taxon>
        <taxon>Fungi</taxon>
        <taxon>Dikarya</taxon>
        <taxon>Ascomycota</taxon>
        <taxon>Pezizomycotina</taxon>
        <taxon>Eurotiomycetes</taxon>
        <taxon>Chaetothyriomycetidae</taxon>
        <taxon>Chaetothyriales</taxon>
        <taxon>Herpotrichiellaceae</taxon>
        <taxon>Exophiala</taxon>
    </lineage>
</organism>
<evidence type="ECO:0000256" key="1">
    <source>
        <dbReference type="ARBA" id="ARBA00022857"/>
    </source>
</evidence>